<protein>
    <submittedName>
        <fullName evidence="7">YitT family protein</fullName>
    </submittedName>
</protein>
<accession>A0ABW5RQ68</accession>
<keyword evidence="8" id="KW-1185">Reference proteome</keyword>
<dbReference type="RefSeq" id="WP_377934037.1">
    <property type="nucleotide sequence ID" value="NZ_JBHUMF010000015.1"/>
</dbReference>
<dbReference type="Proteomes" id="UP001597506">
    <property type="component" value="Unassembled WGS sequence"/>
</dbReference>
<keyword evidence="3 6" id="KW-0812">Transmembrane</keyword>
<dbReference type="EMBL" id="JBHUMF010000015">
    <property type="protein sequence ID" value="MFD2680550.1"/>
    <property type="molecule type" value="Genomic_DNA"/>
</dbReference>
<organism evidence="7 8">
    <name type="scientific">Bacillus seohaeanensis</name>
    <dbReference type="NCBI Taxonomy" id="284580"/>
    <lineage>
        <taxon>Bacteria</taxon>
        <taxon>Bacillati</taxon>
        <taxon>Bacillota</taxon>
        <taxon>Bacilli</taxon>
        <taxon>Bacillales</taxon>
        <taxon>Bacillaceae</taxon>
        <taxon>Bacillus</taxon>
    </lineage>
</organism>
<feature type="transmembrane region" description="Helical" evidence="6">
    <location>
        <begin position="173"/>
        <end position="191"/>
    </location>
</feature>
<feature type="transmembrane region" description="Helical" evidence="6">
    <location>
        <begin position="107"/>
        <end position="127"/>
    </location>
</feature>
<reference evidence="8" key="1">
    <citation type="journal article" date="2019" name="Int. J. Syst. Evol. Microbiol.">
        <title>The Global Catalogue of Microorganisms (GCM) 10K type strain sequencing project: providing services to taxonomists for standard genome sequencing and annotation.</title>
        <authorList>
            <consortium name="The Broad Institute Genomics Platform"/>
            <consortium name="The Broad Institute Genome Sequencing Center for Infectious Disease"/>
            <person name="Wu L."/>
            <person name="Ma J."/>
        </authorList>
    </citation>
    <scope>NUCLEOTIDE SEQUENCE [LARGE SCALE GENOMIC DNA]</scope>
    <source>
        <strain evidence="8">KCTC 3913</strain>
    </source>
</reference>
<feature type="transmembrane region" description="Helical" evidence="6">
    <location>
        <begin position="49"/>
        <end position="72"/>
    </location>
</feature>
<evidence type="ECO:0000256" key="2">
    <source>
        <dbReference type="ARBA" id="ARBA00022475"/>
    </source>
</evidence>
<feature type="transmembrane region" description="Helical" evidence="6">
    <location>
        <begin position="84"/>
        <end position="101"/>
    </location>
</feature>
<dbReference type="InterPro" id="IPR051461">
    <property type="entry name" value="UPF0750_membrane"/>
</dbReference>
<name>A0ABW5RQ68_9BACI</name>
<dbReference type="InterPro" id="IPR003740">
    <property type="entry name" value="YitT"/>
</dbReference>
<feature type="transmembrane region" description="Helical" evidence="6">
    <location>
        <begin position="7"/>
        <end position="29"/>
    </location>
</feature>
<evidence type="ECO:0000256" key="1">
    <source>
        <dbReference type="ARBA" id="ARBA00004651"/>
    </source>
</evidence>
<evidence type="ECO:0000256" key="4">
    <source>
        <dbReference type="ARBA" id="ARBA00022989"/>
    </source>
</evidence>
<evidence type="ECO:0000256" key="5">
    <source>
        <dbReference type="ARBA" id="ARBA00023136"/>
    </source>
</evidence>
<evidence type="ECO:0000313" key="7">
    <source>
        <dbReference type="EMBL" id="MFD2680550.1"/>
    </source>
</evidence>
<dbReference type="Pfam" id="PF02588">
    <property type="entry name" value="YitT_membrane"/>
    <property type="match status" value="1"/>
</dbReference>
<evidence type="ECO:0000256" key="6">
    <source>
        <dbReference type="SAM" id="Phobius"/>
    </source>
</evidence>
<proteinExistence type="predicted"/>
<evidence type="ECO:0000313" key="8">
    <source>
        <dbReference type="Proteomes" id="UP001597506"/>
    </source>
</evidence>
<comment type="caution">
    <text evidence="7">The sequence shown here is derived from an EMBL/GenBank/DDBJ whole genome shotgun (WGS) entry which is preliminary data.</text>
</comment>
<sequence length="201" mass="21678">MTGVVELFWTLMKIIIGSLLVGIGINGFFVPHHFLDGGMIGIGLIAHYWFDVAPGLTIIILSIPLFGIAFFINRNLFYNSIHGMWLSSLMIDVLGGLKWLVDIPPMFSAFIGGTFVGVGIGLMLRANAATGGSDLLAQLVGKKTGWNVGKLIFVFDAIVLTIGWPIIGLEALLYSLLAVSTVGFFTTILTHDSSNDGFSFH</sequence>
<dbReference type="PANTHER" id="PTHR33545">
    <property type="entry name" value="UPF0750 MEMBRANE PROTEIN YITT-RELATED"/>
    <property type="match status" value="1"/>
</dbReference>
<evidence type="ECO:0000256" key="3">
    <source>
        <dbReference type="ARBA" id="ARBA00022692"/>
    </source>
</evidence>
<keyword evidence="2" id="KW-1003">Cell membrane</keyword>
<feature type="transmembrane region" description="Helical" evidence="6">
    <location>
        <begin position="148"/>
        <end position="167"/>
    </location>
</feature>
<gene>
    <name evidence="7" type="ORF">ACFSUL_07245</name>
</gene>
<dbReference type="PANTHER" id="PTHR33545:SF5">
    <property type="entry name" value="UPF0750 MEMBRANE PROTEIN YITT"/>
    <property type="match status" value="1"/>
</dbReference>
<comment type="subcellular location">
    <subcellularLocation>
        <location evidence="1">Cell membrane</location>
        <topology evidence="1">Multi-pass membrane protein</topology>
    </subcellularLocation>
</comment>
<keyword evidence="4 6" id="KW-1133">Transmembrane helix</keyword>
<keyword evidence="5 6" id="KW-0472">Membrane</keyword>